<organism evidence="1 2">
    <name type="scientific">Dioscorea alata</name>
    <name type="common">Purple yam</name>
    <dbReference type="NCBI Taxonomy" id="55571"/>
    <lineage>
        <taxon>Eukaryota</taxon>
        <taxon>Viridiplantae</taxon>
        <taxon>Streptophyta</taxon>
        <taxon>Embryophyta</taxon>
        <taxon>Tracheophyta</taxon>
        <taxon>Spermatophyta</taxon>
        <taxon>Magnoliopsida</taxon>
        <taxon>Liliopsida</taxon>
        <taxon>Dioscoreales</taxon>
        <taxon>Dioscoreaceae</taxon>
        <taxon>Dioscorea</taxon>
    </lineage>
</organism>
<reference evidence="2" key="1">
    <citation type="journal article" date="2022" name="Nat. Commun.">
        <title>Chromosome evolution and the genetic basis of agronomically important traits in greater yam.</title>
        <authorList>
            <person name="Bredeson J.V."/>
            <person name="Lyons J.B."/>
            <person name="Oniyinde I.O."/>
            <person name="Okereke N.R."/>
            <person name="Kolade O."/>
            <person name="Nnabue I."/>
            <person name="Nwadili C.O."/>
            <person name="Hribova E."/>
            <person name="Parker M."/>
            <person name="Nwogha J."/>
            <person name="Shu S."/>
            <person name="Carlson J."/>
            <person name="Kariba R."/>
            <person name="Muthemba S."/>
            <person name="Knop K."/>
            <person name="Barton G.J."/>
            <person name="Sherwood A.V."/>
            <person name="Lopez-Montes A."/>
            <person name="Asiedu R."/>
            <person name="Jamnadass R."/>
            <person name="Muchugi A."/>
            <person name="Goodstein D."/>
            <person name="Egesi C.N."/>
            <person name="Featherston J."/>
            <person name="Asfaw A."/>
            <person name="Simpson G.G."/>
            <person name="Dolezel J."/>
            <person name="Hendre P.S."/>
            <person name="Van Deynze A."/>
            <person name="Kumar P.L."/>
            <person name="Obidiegwu J.E."/>
            <person name="Bhattacharjee R."/>
            <person name="Rokhsar D.S."/>
        </authorList>
    </citation>
    <scope>NUCLEOTIDE SEQUENCE [LARGE SCALE GENOMIC DNA]</scope>
    <source>
        <strain evidence="2">cv. TDa95/00328</strain>
    </source>
</reference>
<dbReference type="EMBL" id="CM037024">
    <property type="protein sequence ID" value="KAH7663219.1"/>
    <property type="molecule type" value="Genomic_DNA"/>
</dbReference>
<evidence type="ECO:0000313" key="2">
    <source>
        <dbReference type="Proteomes" id="UP000827976"/>
    </source>
</evidence>
<name>A0ACB7UR79_DIOAL</name>
<keyword evidence="2" id="KW-1185">Reference proteome</keyword>
<protein>
    <submittedName>
        <fullName evidence="1">Transcription factor IIS N-terminal protein</fullName>
    </submittedName>
</protein>
<evidence type="ECO:0000313" key="1">
    <source>
        <dbReference type="EMBL" id="KAH7663219.1"/>
    </source>
</evidence>
<comment type="caution">
    <text evidence="1">The sequence shown here is derived from an EMBL/GenBank/DDBJ whole genome shotgun (WGS) entry which is preliminary data.</text>
</comment>
<accession>A0ACB7UR79</accession>
<gene>
    <name evidence="1" type="ORF">IHE45_14G038600</name>
</gene>
<dbReference type="Proteomes" id="UP000827976">
    <property type="component" value="Chromosome 14"/>
</dbReference>
<proteinExistence type="predicted"/>
<sequence>MTLEDFFTLTEMKNGLATLARVEELIAVMQRPVDIVITSIGSIGDAARQWLTVAGTLSATDNNDCLHHFVNLNGVYFLNQWLQEAMKCSSDAGDSSVEELMIALLGSLARLPIDKEKSIASGIHRTVECFLGHRNLDIKDKARELLDQWNPVRIDDTGCQNMDLSGASLSDIPKPAADESKVKSSSAVAIPEGISSSKAEGENGVLKAGSAGDESEQSNVTGYPDNSHKDRTLPANSFNSTDANDISTDMNSLASSLVSNSCQNNFPIAQESSICPASNIASTGTCGSSGKERNFDGQSNASMLTDAADGTIEMDVVLSTRESSQKNCNSLSLDLSVQKPMAELVENSGLKKSSSCISELAVSQAREPVDCGSLKYIKDFKPHLPKASQSLSTKGICEKVVVDVLETSCILKDAVRSEGDAVNLEDSKPAENKLGFETDGALDMELEYGEIDALEIARQIARKVEHEVVNYREPYCSSSPEICSSSEGRQDQLAISDQDADGLPNGKLKDASKSSEDVSSDLDKDVHDTESLMAVDEEPVSHSDNSRINFDLNAEFSTEENNCSMNVIDENPFILPAPKPVVATSKITSGLPVTPLHFEGESGWKGSAATSAFHPAPSRKTPDSERTSSGSKQKHKLVEIDLNAAGSEDDEVINQASAKHPTGDSSIEVTSRSTERVNLDLNSSINNPIHQQIAVQSVSPSSSSSSRLPLMRDFDLNDAPSLFTLASSQNLNKLPVVTASRTCQSSDIPTMSSRVIVEPQSYSDRTHQTLPTAAYGYNGFLSEPAMPGTALYRPQNIPYHDSSWTTSIPRWLNTGASSSYPMLTIGEPSNLDEPGPSRPSLDLNSCMEISSKPGSSNQFFQFLEEHSTASRPESSSGMTALKRKEPDSSGYETYPLDGKQVMPSWL</sequence>